<feature type="compositionally biased region" description="Polar residues" evidence="2">
    <location>
        <begin position="226"/>
        <end position="243"/>
    </location>
</feature>
<dbReference type="VEuPathDB" id="TrichDB:TVAGG3_0714980"/>
<dbReference type="SMR" id="A2FSH0"/>
<dbReference type="EMBL" id="DS113986">
    <property type="protein sequence ID" value="EAX92141.1"/>
    <property type="molecule type" value="Genomic_DNA"/>
</dbReference>
<dbReference type="AlphaFoldDB" id="A2FSH0"/>
<evidence type="ECO:0000256" key="1">
    <source>
        <dbReference type="SAM" id="Coils"/>
    </source>
</evidence>
<sequence length="1051" mass="120006">MESSSNLTSPYIDTTSLPSTPLSCVSDNYSTNHENKKSYSLSSTQTPTKNLSFSDFSCSSPSSINYDTPDEITSFLTAINTKYNVEAYSLNDVIQVIDLLLQKERKSAAKAQINEIKPQSNSIDSSIKIEISELKSQIVNIQHSNTILTNTNNTLSDKIKSLETENKSIHDAILSQQSLIEEQSTTIQKLSEQRNNLIKILHKQTDLIQKFEALPSVTKVRVQPQVRESNPQPKQNSPSDTSNDIIYSNLISIVKMISDSKFNNINEFQAIRDNAEIKPNERTMLIVKKLIDQYSQQVEVNNNNQSTIAKLNNEKLHLHDKCMEVLSLFEEQLRFLQNLSHSNDLQAAVFYNEKTGTSFYLTDCNKVELIRRCANLGSFIENTLGDITEQKFNESLQLPSSINPTGIFNLLQPTKMQEFISNMLSKITTPSDIDARQVFDILCAQIYINDLLKNYARDISIIAAKRKREIESLQQNQSNNYSQEIELMRKRDKTMRRFLLKYIEVDNPEDIPTFVLLKQFVAAAQEEIRSNQQHNYVEDSSTTSSPISIESSSTLSRKSSKSSSSSKRSQQTEAVKIEITQLQDQNNNLNQQIQQLNDEKSRMQKLLDETIHNLDLTKQETADKEKKLEEEISKKDQEISETQEKLKKSEEVCESLTKTLSENEEIVKTIKKQRKMIRKTIESLQLENKNLKQDICNCKQANTNMTNQYTESTEKLHKELENSIHEAEALTTQNSQLLTQIQQQKAQLSKLSIECKTLEMKLKSAEQKLQIQNPPKPLIDYQDLTTKVTNLTNENNSAFKILSSALVGISAPSNLIEASNFIVEFINKLKTSQLNTTNMITLLSNIRSALGIDESIDILQTIHELIQTDSNNRNNLISDEKVLRDAQIEIETIRKDLSFAQNQLVTLKQWENWARRVYGIINENSKYQIGSSEIRLNLEEALLASVSHRSIFTKLDILRSEKKSFLKFDRTILLARSNNSPLQSIRPLIILAVTLHKVQKMAGCISIAPTYQRPRTIDNEYTEFEHNRPKLKKIRSHSSRKSSNQPLIPIC</sequence>
<keyword evidence="4" id="KW-1185">Reference proteome</keyword>
<gene>
    <name evidence="3" type="ORF">TVAG_347240</name>
</gene>
<dbReference type="RefSeq" id="XP_001305071.1">
    <property type="nucleotide sequence ID" value="XM_001305070.1"/>
</dbReference>
<dbReference type="STRING" id="5722.A2FSH0"/>
<feature type="compositionally biased region" description="Basic residues" evidence="2">
    <location>
        <begin position="1029"/>
        <end position="1040"/>
    </location>
</feature>
<reference evidence="3" key="1">
    <citation type="submission" date="2006-10" db="EMBL/GenBank/DDBJ databases">
        <authorList>
            <person name="Amadeo P."/>
            <person name="Zhao Q."/>
            <person name="Wortman J."/>
            <person name="Fraser-Liggett C."/>
            <person name="Carlton J."/>
        </authorList>
    </citation>
    <scope>NUCLEOTIDE SEQUENCE</scope>
    <source>
        <strain evidence="3">G3</strain>
    </source>
</reference>
<organism evidence="3 4">
    <name type="scientific">Trichomonas vaginalis (strain ATCC PRA-98 / G3)</name>
    <dbReference type="NCBI Taxonomy" id="412133"/>
    <lineage>
        <taxon>Eukaryota</taxon>
        <taxon>Metamonada</taxon>
        <taxon>Parabasalia</taxon>
        <taxon>Trichomonadida</taxon>
        <taxon>Trichomonadidae</taxon>
        <taxon>Trichomonas</taxon>
    </lineage>
</organism>
<evidence type="ECO:0000313" key="3">
    <source>
        <dbReference type="EMBL" id="EAX92141.1"/>
    </source>
</evidence>
<feature type="region of interest" description="Disordered" evidence="2">
    <location>
        <begin position="222"/>
        <end position="243"/>
    </location>
</feature>
<feature type="coiled-coil region" evidence="1">
    <location>
        <begin position="572"/>
        <end position="768"/>
    </location>
</feature>
<dbReference type="VEuPathDB" id="TrichDB:TVAG_347240"/>
<protein>
    <submittedName>
        <fullName evidence="3">Uncharacterized protein</fullName>
    </submittedName>
</protein>
<dbReference type="InParanoid" id="A2FSH0"/>
<name>A2FSH0_TRIV3</name>
<reference evidence="3" key="2">
    <citation type="journal article" date="2007" name="Science">
        <title>Draft genome sequence of the sexually transmitted pathogen Trichomonas vaginalis.</title>
        <authorList>
            <person name="Carlton J.M."/>
            <person name="Hirt R.P."/>
            <person name="Silva J.C."/>
            <person name="Delcher A.L."/>
            <person name="Schatz M."/>
            <person name="Zhao Q."/>
            <person name="Wortman J.R."/>
            <person name="Bidwell S.L."/>
            <person name="Alsmark U.C.M."/>
            <person name="Besteiro S."/>
            <person name="Sicheritz-Ponten T."/>
            <person name="Noel C.J."/>
            <person name="Dacks J.B."/>
            <person name="Foster P.G."/>
            <person name="Simillion C."/>
            <person name="Van de Peer Y."/>
            <person name="Miranda-Saavedra D."/>
            <person name="Barton G.J."/>
            <person name="Westrop G.D."/>
            <person name="Mueller S."/>
            <person name="Dessi D."/>
            <person name="Fiori P.L."/>
            <person name="Ren Q."/>
            <person name="Paulsen I."/>
            <person name="Zhang H."/>
            <person name="Bastida-Corcuera F.D."/>
            <person name="Simoes-Barbosa A."/>
            <person name="Brown M.T."/>
            <person name="Hayes R.D."/>
            <person name="Mukherjee M."/>
            <person name="Okumura C.Y."/>
            <person name="Schneider R."/>
            <person name="Smith A.J."/>
            <person name="Vanacova S."/>
            <person name="Villalvazo M."/>
            <person name="Haas B.J."/>
            <person name="Pertea M."/>
            <person name="Feldblyum T.V."/>
            <person name="Utterback T.R."/>
            <person name="Shu C.L."/>
            <person name="Osoegawa K."/>
            <person name="de Jong P.J."/>
            <person name="Hrdy I."/>
            <person name="Horvathova L."/>
            <person name="Zubacova Z."/>
            <person name="Dolezal P."/>
            <person name="Malik S.B."/>
            <person name="Logsdon J.M. Jr."/>
            <person name="Henze K."/>
            <person name="Gupta A."/>
            <person name="Wang C.C."/>
            <person name="Dunne R.L."/>
            <person name="Upcroft J.A."/>
            <person name="Upcroft P."/>
            <person name="White O."/>
            <person name="Salzberg S.L."/>
            <person name="Tang P."/>
            <person name="Chiu C.-H."/>
            <person name="Lee Y.-S."/>
            <person name="Embley T.M."/>
            <person name="Coombs G.H."/>
            <person name="Mottram J.C."/>
            <person name="Tachezy J."/>
            <person name="Fraser-Liggett C.M."/>
            <person name="Johnson P.J."/>
        </authorList>
    </citation>
    <scope>NUCLEOTIDE SEQUENCE [LARGE SCALE GENOMIC DNA]</scope>
    <source>
        <strain evidence="3">G3</strain>
    </source>
</reference>
<feature type="compositionally biased region" description="Low complexity" evidence="2">
    <location>
        <begin position="540"/>
        <end position="569"/>
    </location>
</feature>
<feature type="region of interest" description="Disordered" evidence="2">
    <location>
        <begin position="532"/>
        <end position="572"/>
    </location>
</feature>
<evidence type="ECO:0000256" key="2">
    <source>
        <dbReference type="SAM" id="MobiDB-lite"/>
    </source>
</evidence>
<dbReference type="Proteomes" id="UP000001542">
    <property type="component" value="Unassembled WGS sequence"/>
</dbReference>
<dbReference type="KEGG" id="tva:4749851"/>
<keyword evidence="1" id="KW-0175">Coiled coil</keyword>
<feature type="region of interest" description="Disordered" evidence="2">
    <location>
        <begin position="1028"/>
        <end position="1051"/>
    </location>
</feature>
<proteinExistence type="predicted"/>
<evidence type="ECO:0000313" key="4">
    <source>
        <dbReference type="Proteomes" id="UP000001542"/>
    </source>
</evidence>
<accession>A2FSH0</accession>
<feature type="coiled-coil region" evidence="1">
    <location>
        <begin position="145"/>
        <end position="200"/>
    </location>
</feature>